<evidence type="ECO:0000256" key="5">
    <source>
        <dbReference type="ARBA" id="ARBA00022840"/>
    </source>
</evidence>
<gene>
    <name evidence="10" type="ORF">MA47_01595</name>
</gene>
<proteinExistence type="predicted"/>
<dbReference type="PANTHER" id="PTHR42711:SF16">
    <property type="entry name" value="ABC TRANSPORTER ATP-BINDING PROTEIN"/>
    <property type="match status" value="1"/>
</dbReference>
<dbReference type="GO" id="GO:0005524">
    <property type="term" value="F:ATP binding"/>
    <property type="evidence" value="ECO:0007669"/>
    <property type="project" value="UniProtKB-KW"/>
</dbReference>
<evidence type="ECO:0000256" key="1">
    <source>
        <dbReference type="ARBA" id="ARBA00004202"/>
    </source>
</evidence>
<dbReference type="SMART" id="SM00382">
    <property type="entry name" value="AAA"/>
    <property type="match status" value="1"/>
</dbReference>
<keyword evidence="2" id="KW-0813">Transport</keyword>
<name>A0A0A2DR24_9CORY</name>
<dbReference type="AlphaFoldDB" id="A0A0A2DR24"/>
<dbReference type="Proteomes" id="UP000030145">
    <property type="component" value="Unassembled WGS sequence"/>
</dbReference>
<dbReference type="InterPro" id="IPR027417">
    <property type="entry name" value="P-loop_NTPase"/>
</dbReference>
<protein>
    <submittedName>
        <fullName evidence="10">Spermidine/putrescine ABC transporter ATP-binding protein</fullName>
    </submittedName>
</protein>
<organism evidence="10 11">
    <name type="scientific">Corynebacterium auriscanis</name>
    <dbReference type="NCBI Taxonomy" id="99807"/>
    <lineage>
        <taxon>Bacteria</taxon>
        <taxon>Bacillati</taxon>
        <taxon>Actinomycetota</taxon>
        <taxon>Actinomycetes</taxon>
        <taxon>Mycobacteriales</taxon>
        <taxon>Corynebacteriaceae</taxon>
        <taxon>Corynebacterium</taxon>
    </lineage>
</organism>
<keyword evidence="11" id="KW-1185">Reference proteome</keyword>
<evidence type="ECO:0000256" key="3">
    <source>
        <dbReference type="ARBA" id="ARBA00022475"/>
    </source>
</evidence>
<dbReference type="PROSITE" id="PS00211">
    <property type="entry name" value="ABC_TRANSPORTER_1"/>
    <property type="match status" value="1"/>
</dbReference>
<keyword evidence="6" id="KW-1278">Translocase</keyword>
<dbReference type="InterPro" id="IPR003439">
    <property type="entry name" value="ABC_transporter-like_ATP-bd"/>
</dbReference>
<dbReference type="GO" id="GO:0046677">
    <property type="term" value="P:response to antibiotic"/>
    <property type="evidence" value="ECO:0007669"/>
    <property type="project" value="UniProtKB-KW"/>
</dbReference>
<keyword evidence="5 10" id="KW-0067">ATP-binding</keyword>
<dbReference type="InterPro" id="IPR050763">
    <property type="entry name" value="ABC_transporter_ATP-binding"/>
</dbReference>
<evidence type="ECO:0000256" key="4">
    <source>
        <dbReference type="ARBA" id="ARBA00022741"/>
    </source>
</evidence>
<dbReference type="RefSeq" id="WP_035113164.1">
    <property type="nucleotide sequence ID" value="NZ_CP047046.1"/>
</dbReference>
<feature type="domain" description="ABC transporter" evidence="9">
    <location>
        <begin position="13"/>
        <end position="238"/>
    </location>
</feature>
<dbReference type="GO" id="GO:0005886">
    <property type="term" value="C:plasma membrane"/>
    <property type="evidence" value="ECO:0007669"/>
    <property type="project" value="UniProtKB-SubCell"/>
</dbReference>
<evidence type="ECO:0000313" key="11">
    <source>
        <dbReference type="Proteomes" id="UP000030145"/>
    </source>
</evidence>
<comment type="caution">
    <text evidence="10">The sequence shown here is derived from an EMBL/GenBank/DDBJ whole genome shotgun (WGS) entry which is preliminary data.</text>
</comment>
<evidence type="ECO:0000256" key="8">
    <source>
        <dbReference type="ARBA" id="ARBA00023251"/>
    </source>
</evidence>
<keyword evidence="8" id="KW-0046">Antibiotic resistance</keyword>
<comment type="subcellular location">
    <subcellularLocation>
        <location evidence="1">Cell membrane</location>
        <topology evidence="1">Peripheral membrane protein</topology>
    </subcellularLocation>
</comment>
<dbReference type="EMBL" id="JRVJ01000002">
    <property type="protein sequence ID" value="KGM19301.1"/>
    <property type="molecule type" value="Genomic_DNA"/>
</dbReference>
<dbReference type="Pfam" id="PF00005">
    <property type="entry name" value="ABC_tran"/>
    <property type="match status" value="1"/>
</dbReference>
<reference evidence="10 11" key="1">
    <citation type="submission" date="2014-10" db="EMBL/GenBank/DDBJ databases">
        <title>Whole Genome sequence of Corynebacterium auriscanis strain CIP 106629.</title>
        <authorList>
            <person name="Hassan S.S."/>
            <person name="Jamal S.B."/>
            <person name="Tiwari S."/>
            <person name="Oliveira L.D.C."/>
            <person name="Souza F."/>
            <person name="Mariano D.C."/>
            <person name="Almeida S."/>
            <person name="Dorella F."/>
            <person name="Pereira F."/>
            <person name="Carvalho A."/>
            <person name="Leal C.A."/>
            <person name="Soares S.D.C."/>
            <person name="Figueiredo H.C."/>
            <person name="Silva A."/>
            <person name="Azevedo V.A."/>
        </authorList>
    </citation>
    <scope>NUCLEOTIDE SEQUENCE [LARGE SCALE GENOMIC DNA]</scope>
    <source>
        <strain evidence="10 11">CIP 106629</strain>
    </source>
</reference>
<dbReference type="GO" id="GO:0016887">
    <property type="term" value="F:ATP hydrolysis activity"/>
    <property type="evidence" value="ECO:0007669"/>
    <property type="project" value="InterPro"/>
</dbReference>
<evidence type="ECO:0000256" key="7">
    <source>
        <dbReference type="ARBA" id="ARBA00023136"/>
    </source>
</evidence>
<evidence type="ECO:0000313" key="10">
    <source>
        <dbReference type="EMBL" id="KGM19301.1"/>
    </source>
</evidence>
<dbReference type="SUPFAM" id="SSF52540">
    <property type="entry name" value="P-loop containing nucleoside triphosphate hydrolases"/>
    <property type="match status" value="1"/>
</dbReference>
<dbReference type="GeneID" id="300552791"/>
<evidence type="ECO:0000256" key="2">
    <source>
        <dbReference type="ARBA" id="ARBA00022448"/>
    </source>
</evidence>
<evidence type="ECO:0000259" key="9">
    <source>
        <dbReference type="PROSITE" id="PS50893"/>
    </source>
</evidence>
<dbReference type="GO" id="GO:0055085">
    <property type="term" value="P:transmembrane transport"/>
    <property type="evidence" value="ECO:0007669"/>
    <property type="project" value="UniProtKB-ARBA"/>
</dbReference>
<dbReference type="InterPro" id="IPR017871">
    <property type="entry name" value="ABC_transporter-like_CS"/>
</dbReference>
<keyword evidence="4" id="KW-0547">Nucleotide-binding</keyword>
<dbReference type="Gene3D" id="3.40.50.300">
    <property type="entry name" value="P-loop containing nucleotide triphosphate hydrolases"/>
    <property type="match status" value="1"/>
</dbReference>
<sequence length="346" mass="38036">MVNTAEPSSQTILQLDNVVKKFGATVAVDHLSLHVNAGEVVSILGPNGAGKTTTIEMCEGFGSPDSGTVRVFGLDPSTNSDEVRARIGVMLQGGGAYPGIRVGEMIRLVASYYDNPLDPGWLMETVGLTKHAKTPYRRLSGGQQQRLSLACALVGRPELVFLDEPTAGLDAQSRLAVWELIRALRRDGASVVLTTHLMDEAENLSDRIYIIDRGQLVAGGTTEQIISGEVGSLRTDIRNENRAERGVEIKKQTQNPPRRVTFQLADSQRDVQWLAQAVREELDESKVEMTATRPGWWELKHLDVTPAALALLTAKFAEHDILIRSIEVDKRSLEDVFLDITGREMR</sequence>
<dbReference type="PANTHER" id="PTHR42711">
    <property type="entry name" value="ABC TRANSPORTER ATP-BINDING PROTEIN"/>
    <property type="match status" value="1"/>
</dbReference>
<keyword evidence="3" id="KW-1003">Cell membrane</keyword>
<dbReference type="FunFam" id="3.40.50.300:FF:000589">
    <property type="entry name" value="ABC transporter, ATP-binding subunit"/>
    <property type="match status" value="1"/>
</dbReference>
<evidence type="ECO:0000256" key="6">
    <source>
        <dbReference type="ARBA" id="ARBA00022967"/>
    </source>
</evidence>
<accession>A0A0A2DR24</accession>
<keyword evidence="7" id="KW-0472">Membrane</keyword>
<dbReference type="InterPro" id="IPR003593">
    <property type="entry name" value="AAA+_ATPase"/>
</dbReference>
<dbReference type="PROSITE" id="PS50893">
    <property type="entry name" value="ABC_TRANSPORTER_2"/>
    <property type="match status" value="1"/>
</dbReference>
<dbReference type="CDD" id="cd03230">
    <property type="entry name" value="ABC_DR_subfamily_A"/>
    <property type="match status" value="1"/>
</dbReference>